<protein>
    <submittedName>
        <fullName evidence="7">Acid protease</fullName>
    </submittedName>
</protein>
<feature type="active site" evidence="5">
    <location>
        <position position="616"/>
    </location>
</feature>
<keyword evidence="2 7" id="KW-0645">Protease</keyword>
<evidence type="ECO:0000313" key="7">
    <source>
        <dbReference type="EMBL" id="KAK4121413.1"/>
    </source>
</evidence>
<dbReference type="InterPro" id="IPR001461">
    <property type="entry name" value="Aspartic_peptidase_A1"/>
</dbReference>
<keyword evidence="8" id="KW-1185">Reference proteome</keyword>
<dbReference type="CDD" id="cd06097">
    <property type="entry name" value="Aspergillopepsin_like"/>
    <property type="match status" value="1"/>
</dbReference>
<dbReference type="Gene3D" id="2.40.70.10">
    <property type="entry name" value="Acid Proteases"/>
    <property type="match status" value="2"/>
</dbReference>
<dbReference type="GO" id="GO:0004190">
    <property type="term" value="F:aspartic-type endopeptidase activity"/>
    <property type="evidence" value="ECO:0007669"/>
    <property type="project" value="UniProtKB-KW"/>
</dbReference>
<dbReference type="GO" id="GO:0006508">
    <property type="term" value="P:proteolysis"/>
    <property type="evidence" value="ECO:0007669"/>
    <property type="project" value="UniProtKB-KW"/>
</dbReference>
<comment type="similarity">
    <text evidence="1">Belongs to the peptidase A1 family.</text>
</comment>
<name>A0AAN6TVF4_9PEZI</name>
<dbReference type="PANTHER" id="PTHR47966">
    <property type="entry name" value="BETA-SITE APP-CLEAVING ENZYME, ISOFORM A-RELATED"/>
    <property type="match status" value="1"/>
</dbReference>
<organism evidence="7 8">
    <name type="scientific">Parathielavia appendiculata</name>
    <dbReference type="NCBI Taxonomy" id="2587402"/>
    <lineage>
        <taxon>Eukaryota</taxon>
        <taxon>Fungi</taxon>
        <taxon>Dikarya</taxon>
        <taxon>Ascomycota</taxon>
        <taxon>Pezizomycotina</taxon>
        <taxon>Sordariomycetes</taxon>
        <taxon>Sordariomycetidae</taxon>
        <taxon>Sordariales</taxon>
        <taxon>Chaetomiaceae</taxon>
        <taxon>Parathielavia</taxon>
    </lineage>
</organism>
<dbReference type="AlphaFoldDB" id="A0AAN6TVF4"/>
<dbReference type="Pfam" id="PF01063">
    <property type="entry name" value="Aminotran_4"/>
    <property type="match status" value="1"/>
</dbReference>
<dbReference type="PANTHER" id="PTHR47966:SF1">
    <property type="entry name" value="ASPARTYL PROTEINASE"/>
    <property type="match status" value="1"/>
</dbReference>
<dbReference type="InterPro" id="IPR033121">
    <property type="entry name" value="PEPTIDASE_A1"/>
</dbReference>
<dbReference type="Gene3D" id="3.20.10.10">
    <property type="entry name" value="D-amino Acid Aminotransferase, subunit A, domain 2"/>
    <property type="match status" value="1"/>
</dbReference>
<dbReference type="Gene3D" id="3.30.470.10">
    <property type="match status" value="1"/>
</dbReference>
<dbReference type="Proteomes" id="UP001302602">
    <property type="component" value="Unassembled WGS sequence"/>
</dbReference>
<dbReference type="InterPro" id="IPR021109">
    <property type="entry name" value="Peptidase_aspartic_dom_sf"/>
</dbReference>
<dbReference type="PRINTS" id="PR00792">
    <property type="entry name" value="PEPSIN"/>
</dbReference>
<dbReference type="SUPFAM" id="SSF50630">
    <property type="entry name" value="Acid proteases"/>
    <property type="match status" value="1"/>
</dbReference>
<comment type="caution">
    <text evidence="7">The sequence shown here is derived from an EMBL/GenBank/DDBJ whole genome shotgun (WGS) entry which is preliminary data.</text>
</comment>
<dbReference type="Pfam" id="PF00026">
    <property type="entry name" value="Asp"/>
    <property type="match status" value="1"/>
</dbReference>
<feature type="active site" evidence="5">
    <location>
        <position position="428"/>
    </location>
</feature>
<evidence type="ECO:0000256" key="1">
    <source>
        <dbReference type="ARBA" id="ARBA00007447"/>
    </source>
</evidence>
<gene>
    <name evidence="7" type="ORF">N657DRAFT_692467</name>
</gene>
<dbReference type="GeneID" id="87833933"/>
<dbReference type="RefSeq" id="XP_062645184.1">
    <property type="nucleotide sequence ID" value="XM_062797166.1"/>
</dbReference>
<dbReference type="InterPro" id="IPR036038">
    <property type="entry name" value="Aminotransferase-like"/>
</dbReference>
<proteinExistence type="inferred from homology"/>
<dbReference type="SUPFAM" id="SSF56752">
    <property type="entry name" value="D-aminoacid aminotransferase-like PLP-dependent enzymes"/>
    <property type="match status" value="1"/>
</dbReference>
<sequence>MSTTTSSTIMEDDFNLFTSIRYDPVLLQVPARKLTYAGWNWVNTSPFYLLDYHRDRMLRAATHWGWDAAVKALEGDFGVARLADITMHSIGDDQQFPLRVRISITKDGELSISSGPAPDTTLANLFPEHLPPPKEARSDRLRGNIPSKIPTYEVLVDSPQTSRSEFTHFKTTKRAAYDGARQRAKINPADLKEVLIVNRANGAVMEGSISTPYFWRGGSWVTPPVSKEYSLEEGCGGQNGTSRRWALERDLAVEGTILADSLVDGEECWLSNGHPLTTSRQFSHTSINKPLRFVTMATSESALTAMLKMFEQQEKLRGELGLQKIKANLNSKYQRHGTKSYVSAMERFGFQPTKPGPYFQKFTKADDATPGRAAPGVKPGHVWEGTLKKVKDDDKPGEVTAHDVQNDTEYLCEVSIGNEPQKVMLDFDTGSADLWVNPKSFDPKKSSTFKLAEAKTWQIQYGDGSSASGIVGTDLLTVGGLVIKDQAIEVATDMSAEFAKETTMDGLLGLAFGKINTIQSNGEPDPQPTVVENMISQEDIPKNASLFTSALYSSRDPTEQSFYTFGWIDQDLVKESGEDIHWTNVNANDGFWMFKSEKASVNDKVISLVGNNAIADTGTTLALVSDVVCEALYAQIPGAEYSEQYQGYTIPKDISVEDLPELSIAVGGQHFKVQKHDLLFAMADDKVWYGGVQSRGENPFDILGDSFLKSIYAIWDLGHKRFGAVPKLEKVVSNGASPKLKSVGDLAVHDAVLN</sequence>
<keyword evidence="4" id="KW-0378">Hydrolase</keyword>
<keyword evidence="3" id="KW-0064">Aspartyl protease</keyword>
<dbReference type="InterPro" id="IPR034163">
    <property type="entry name" value="Aspergillopepsin-like_cat_dom"/>
</dbReference>
<reference evidence="7" key="2">
    <citation type="submission" date="2023-05" db="EMBL/GenBank/DDBJ databases">
        <authorList>
            <consortium name="Lawrence Berkeley National Laboratory"/>
            <person name="Steindorff A."/>
            <person name="Hensen N."/>
            <person name="Bonometti L."/>
            <person name="Westerberg I."/>
            <person name="Brannstrom I.O."/>
            <person name="Guillou S."/>
            <person name="Cros-Aarteil S."/>
            <person name="Calhoun S."/>
            <person name="Haridas S."/>
            <person name="Kuo A."/>
            <person name="Mondo S."/>
            <person name="Pangilinan J."/>
            <person name="Riley R."/>
            <person name="Labutti K."/>
            <person name="Andreopoulos B."/>
            <person name="Lipzen A."/>
            <person name="Chen C."/>
            <person name="Yanf M."/>
            <person name="Daum C."/>
            <person name="Ng V."/>
            <person name="Clum A."/>
            <person name="Ohm R."/>
            <person name="Martin F."/>
            <person name="Silar P."/>
            <person name="Natvig D."/>
            <person name="Lalanne C."/>
            <person name="Gautier V."/>
            <person name="Ament-Velasquez S.L."/>
            <person name="Kruys A."/>
            <person name="Hutchinson M.I."/>
            <person name="Powell A.J."/>
            <person name="Barry K."/>
            <person name="Miller A.N."/>
            <person name="Grigoriev I.V."/>
            <person name="Debuchy R."/>
            <person name="Gladieux P."/>
            <person name="Thoren M.H."/>
            <person name="Johannesson H."/>
        </authorList>
    </citation>
    <scope>NUCLEOTIDE SEQUENCE</scope>
    <source>
        <strain evidence="7">CBS 731.68</strain>
    </source>
</reference>
<dbReference type="InterPro" id="IPR001544">
    <property type="entry name" value="Aminotrans_IV"/>
</dbReference>
<dbReference type="InterPro" id="IPR043132">
    <property type="entry name" value="BCAT-like_C"/>
</dbReference>
<accession>A0AAN6TVF4</accession>
<evidence type="ECO:0000259" key="6">
    <source>
        <dbReference type="PROSITE" id="PS51767"/>
    </source>
</evidence>
<dbReference type="EMBL" id="MU853234">
    <property type="protein sequence ID" value="KAK4121413.1"/>
    <property type="molecule type" value="Genomic_DNA"/>
</dbReference>
<evidence type="ECO:0000256" key="5">
    <source>
        <dbReference type="PIRSR" id="PIRSR601461-1"/>
    </source>
</evidence>
<evidence type="ECO:0000256" key="3">
    <source>
        <dbReference type="ARBA" id="ARBA00022750"/>
    </source>
</evidence>
<evidence type="ECO:0000256" key="2">
    <source>
        <dbReference type="ARBA" id="ARBA00022670"/>
    </source>
</evidence>
<reference evidence="7" key="1">
    <citation type="journal article" date="2023" name="Mol. Phylogenet. Evol.">
        <title>Genome-scale phylogeny and comparative genomics of the fungal order Sordariales.</title>
        <authorList>
            <person name="Hensen N."/>
            <person name="Bonometti L."/>
            <person name="Westerberg I."/>
            <person name="Brannstrom I.O."/>
            <person name="Guillou S."/>
            <person name="Cros-Aarteil S."/>
            <person name="Calhoun S."/>
            <person name="Haridas S."/>
            <person name="Kuo A."/>
            <person name="Mondo S."/>
            <person name="Pangilinan J."/>
            <person name="Riley R."/>
            <person name="LaButti K."/>
            <person name="Andreopoulos B."/>
            <person name="Lipzen A."/>
            <person name="Chen C."/>
            <person name="Yan M."/>
            <person name="Daum C."/>
            <person name="Ng V."/>
            <person name="Clum A."/>
            <person name="Steindorff A."/>
            <person name="Ohm R.A."/>
            <person name="Martin F."/>
            <person name="Silar P."/>
            <person name="Natvig D.O."/>
            <person name="Lalanne C."/>
            <person name="Gautier V."/>
            <person name="Ament-Velasquez S.L."/>
            <person name="Kruys A."/>
            <person name="Hutchinson M.I."/>
            <person name="Powell A.J."/>
            <person name="Barry K."/>
            <person name="Miller A.N."/>
            <person name="Grigoriev I.V."/>
            <person name="Debuchy R."/>
            <person name="Gladieux P."/>
            <person name="Hiltunen Thoren M."/>
            <person name="Johannesson H."/>
        </authorList>
    </citation>
    <scope>NUCLEOTIDE SEQUENCE</scope>
    <source>
        <strain evidence="7">CBS 731.68</strain>
    </source>
</reference>
<evidence type="ECO:0000256" key="4">
    <source>
        <dbReference type="ARBA" id="ARBA00022801"/>
    </source>
</evidence>
<evidence type="ECO:0000313" key="8">
    <source>
        <dbReference type="Proteomes" id="UP001302602"/>
    </source>
</evidence>
<feature type="domain" description="Peptidase A1" evidence="6">
    <location>
        <begin position="410"/>
        <end position="725"/>
    </location>
</feature>
<dbReference type="PROSITE" id="PS51767">
    <property type="entry name" value="PEPTIDASE_A1"/>
    <property type="match status" value="1"/>
</dbReference>
<dbReference type="InterPro" id="IPR043131">
    <property type="entry name" value="BCAT-like_N"/>
</dbReference>